<feature type="domain" description="FLYWCH-type" evidence="4">
    <location>
        <begin position="9"/>
        <end position="75"/>
    </location>
</feature>
<name>A0ABM3V6T9_MUSDO</name>
<dbReference type="Pfam" id="PF04500">
    <property type="entry name" value="FLYWCH"/>
    <property type="match status" value="1"/>
</dbReference>
<dbReference type="RefSeq" id="XP_058981498.1">
    <property type="nucleotide sequence ID" value="XM_059125515.1"/>
</dbReference>
<dbReference type="Proteomes" id="UP001652621">
    <property type="component" value="Unplaced"/>
</dbReference>
<proteinExistence type="predicted"/>
<dbReference type="InterPro" id="IPR007588">
    <property type="entry name" value="Znf_FLYWCH"/>
</dbReference>
<evidence type="ECO:0000256" key="1">
    <source>
        <dbReference type="ARBA" id="ARBA00022723"/>
    </source>
</evidence>
<evidence type="ECO:0000313" key="6">
    <source>
        <dbReference type="RefSeq" id="XP_058981498.1"/>
    </source>
</evidence>
<feature type="non-terminal residue" evidence="6">
    <location>
        <position position="1"/>
    </location>
</feature>
<accession>A0ABM3V6T9</accession>
<evidence type="ECO:0000313" key="5">
    <source>
        <dbReference type="Proteomes" id="UP001652621"/>
    </source>
</evidence>
<evidence type="ECO:0000256" key="2">
    <source>
        <dbReference type="ARBA" id="ARBA00022771"/>
    </source>
</evidence>
<gene>
    <name evidence="6" type="primary">LOC131803801</name>
</gene>
<keyword evidence="5" id="KW-1185">Reference proteome</keyword>
<evidence type="ECO:0000259" key="4">
    <source>
        <dbReference type="Pfam" id="PF04500"/>
    </source>
</evidence>
<dbReference type="Gene3D" id="2.20.25.240">
    <property type="match status" value="1"/>
</dbReference>
<organism evidence="5 6">
    <name type="scientific">Musca domestica</name>
    <name type="common">House fly</name>
    <dbReference type="NCBI Taxonomy" id="7370"/>
    <lineage>
        <taxon>Eukaryota</taxon>
        <taxon>Metazoa</taxon>
        <taxon>Ecdysozoa</taxon>
        <taxon>Arthropoda</taxon>
        <taxon>Hexapoda</taxon>
        <taxon>Insecta</taxon>
        <taxon>Pterygota</taxon>
        <taxon>Neoptera</taxon>
        <taxon>Endopterygota</taxon>
        <taxon>Diptera</taxon>
        <taxon>Brachycera</taxon>
        <taxon>Muscomorpha</taxon>
        <taxon>Muscoidea</taxon>
        <taxon>Muscidae</taxon>
        <taxon>Musca</taxon>
    </lineage>
</organism>
<sequence>TGITFPARYIISRRGTQLVLFRHNTYTPNSKIKPESLKRDWKCSMYHKAKCKARLVTKFTSAGDIIHVTCAMHSHPPMYPPMFFKPPQ</sequence>
<dbReference type="GeneID" id="131803801"/>
<keyword evidence="1" id="KW-0479">Metal-binding</keyword>
<evidence type="ECO:0000256" key="3">
    <source>
        <dbReference type="ARBA" id="ARBA00022833"/>
    </source>
</evidence>
<reference evidence="6" key="1">
    <citation type="submission" date="2025-08" db="UniProtKB">
        <authorList>
            <consortium name="RefSeq"/>
        </authorList>
    </citation>
    <scope>IDENTIFICATION</scope>
    <source>
        <strain evidence="6">Aabys</strain>
        <tissue evidence="6">Whole body</tissue>
    </source>
</reference>
<protein>
    <submittedName>
        <fullName evidence="6">Uncharacterized protein LOC131803801</fullName>
    </submittedName>
</protein>
<keyword evidence="2" id="KW-0863">Zinc-finger</keyword>
<keyword evidence="3" id="KW-0862">Zinc</keyword>